<feature type="transmembrane region" description="Helical" evidence="1">
    <location>
        <begin position="174"/>
        <end position="198"/>
    </location>
</feature>
<feature type="transmembrane region" description="Helical" evidence="1">
    <location>
        <begin position="218"/>
        <end position="238"/>
    </location>
</feature>
<protein>
    <submittedName>
        <fullName evidence="2">Uncharacterized protein</fullName>
    </submittedName>
</protein>
<evidence type="ECO:0000313" key="3">
    <source>
        <dbReference type="Proteomes" id="UP000637643"/>
    </source>
</evidence>
<dbReference type="Proteomes" id="UP000637643">
    <property type="component" value="Unassembled WGS sequence"/>
</dbReference>
<organism evidence="2 3">
    <name type="scientific">Paenibacillus albidus</name>
    <dbReference type="NCBI Taxonomy" id="2041023"/>
    <lineage>
        <taxon>Bacteria</taxon>
        <taxon>Bacillati</taxon>
        <taxon>Bacillota</taxon>
        <taxon>Bacilli</taxon>
        <taxon>Bacillales</taxon>
        <taxon>Paenibacillaceae</taxon>
        <taxon>Paenibacillus</taxon>
    </lineage>
</organism>
<proteinExistence type="predicted"/>
<dbReference type="EMBL" id="BMKR01000021">
    <property type="protein sequence ID" value="GGF93924.1"/>
    <property type="molecule type" value="Genomic_DNA"/>
</dbReference>
<accession>A0A917FN59</accession>
<evidence type="ECO:0000313" key="2">
    <source>
        <dbReference type="EMBL" id="GGF93924.1"/>
    </source>
</evidence>
<comment type="caution">
    <text evidence="2">The sequence shown here is derived from an EMBL/GenBank/DDBJ whole genome shotgun (WGS) entry which is preliminary data.</text>
</comment>
<gene>
    <name evidence="2" type="ORF">GCM10010912_43600</name>
</gene>
<feature type="transmembrane region" description="Helical" evidence="1">
    <location>
        <begin position="61"/>
        <end position="79"/>
    </location>
</feature>
<reference evidence="2" key="1">
    <citation type="journal article" date="2014" name="Int. J. Syst. Evol. Microbiol.">
        <title>Complete genome sequence of Corynebacterium casei LMG S-19264T (=DSM 44701T), isolated from a smear-ripened cheese.</title>
        <authorList>
            <consortium name="US DOE Joint Genome Institute (JGI-PGF)"/>
            <person name="Walter F."/>
            <person name="Albersmeier A."/>
            <person name="Kalinowski J."/>
            <person name="Ruckert C."/>
        </authorList>
    </citation>
    <scope>NUCLEOTIDE SEQUENCE</scope>
    <source>
        <strain evidence="2">CGMCC 1.16134</strain>
    </source>
</reference>
<dbReference type="AlphaFoldDB" id="A0A917FN59"/>
<keyword evidence="1" id="KW-1133">Transmembrane helix</keyword>
<keyword evidence="3" id="KW-1185">Reference proteome</keyword>
<feature type="transmembrane region" description="Helical" evidence="1">
    <location>
        <begin position="27"/>
        <end position="49"/>
    </location>
</feature>
<reference evidence="2" key="2">
    <citation type="submission" date="2020-09" db="EMBL/GenBank/DDBJ databases">
        <authorList>
            <person name="Sun Q."/>
            <person name="Zhou Y."/>
        </authorList>
    </citation>
    <scope>NUCLEOTIDE SEQUENCE</scope>
    <source>
        <strain evidence="2">CGMCC 1.16134</strain>
    </source>
</reference>
<keyword evidence="1" id="KW-0472">Membrane</keyword>
<feature type="transmembrane region" description="Helical" evidence="1">
    <location>
        <begin position="115"/>
        <end position="134"/>
    </location>
</feature>
<evidence type="ECO:0000256" key="1">
    <source>
        <dbReference type="SAM" id="Phobius"/>
    </source>
</evidence>
<name>A0A917FN59_9BACL</name>
<feature type="transmembrane region" description="Helical" evidence="1">
    <location>
        <begin position="146"/>
        <end position="167"/>
    </location>
</feature>
<keyword evidence="1" id="KW-0812">Transmembrane</keyword>
<sequence length="247" mass="28186">MRFIFMEILRNSWFIVKSDFRGDKLRLLWTFLFSILMMGYLAGITGMVVNEAVGQHERTIVADYLLLTMIPMLGFTFSVRTMKYWSSNSYTKMLAYLRALPIPAPVILCKRKIQALISFGLNGTLFFGLMYAISGSLRNELTGSSYFAFALTWVGYGLMLTGVYIFIEYLFSGIAYLWLTMLIMVVFFGITMVIHLAGANVLLYSISSSKEWGLLSPLMWGTLLLGTLSVQLFSKWTIYRLKSRDLV</sequence>